<dbReference type="AlphaFoldDB" id="A0A1Q8SNM1"/>
<reference evidence="2 3" key="1">
    <citation type="submission" date="2016-12" db="EMBL/GenBank/DDBJ databases">
        <title>Draft genome sequences of strains Salinicola socius SMB35, Salinicola sp. MH3R3-1 and Chromohalobacter sp. SMB17 from the Verkhnekamsk potash mining region of Russia.</title>
        <authorList>
            <person name="Mavrodi D.V."/>
            <person name="Olsson B.E."/>
            <person name="Korsakova E.S."/>
            <person name="Pyankova A."/>
            <person name="Mavrodi O.V."/>
            <person name="Plotnikova E.G."/>
        </authorList>
    </citation>
    <scope>NUCLEOTIDE SEQUENCE [LARGE SCALE GENOMIC DNA]</scope>
    <source>
        <strain evidence="2 3">SMB35</strain>
    </source>
</reference>
<protein>
    <submittedName>
        <fullName evidence="2">Uncharacterized protein</fullName>
    </submittedName>
</protein>
<feature type="transmembrane region" description="Helical" evidence="1">
    <location>
        <begin position="33"/>
        <end position="53"/>
    </location>
</feature>
<dbReference type="STRING" id="404433.BTW07_16850"/>
<gene>
    <name evidence="2" type="ORF">BTW07_16850</name>
</gene>
<dbReference type="EMBL" id="MSDO01000026">
    <property type="protein sequence ID" value="OLO03002.1"/>
    <property type="molecule type" value="Genomic_DNA"/>
</dbReference>
<keyword evidence="1" id="KW-1133">Transmembrane helix</keyword>
<keyword evidence="1" id="KW-0812">Transmembrane</keyword>
<name>A0A1Q8SNM1_9GAMM</name>
<proteinExistence type="predicted"/>
<evidence type="ECO:0000313" key="2">
    <source>
        <dbReference type="EMBL" id="OLO03002.1"/>
    </source>
</evidence>
<comment type="caution">
    <text evidence="2">The sequence shown here is derived from an EMBL/GenBank/DDBJ whole genome shotgun (WGS) entry which is preliminary data.</text>
</comment>
<evidence type="ECO:0000256" key="1">
    <source>
        <dbReference type="SAM" id="Phobius"/>
    </source>
</evidence>
<dbReference type="OrthoDB" id="6183969at2"/>
<keyword evidence="1" id="KW-0472">Membrane</keyword>
<dbReference type="Proteomes" id="UP000186878">
    <property type="component" value="Unassembled WGS sequence"/>
</dbReference>
<feature type="transmembrane region" description="Helical" evidence="1">
    <location>
        <begin position="60"/>
        <end position="83"/>
    </location>
</feature>
<evidence type="ECO:0000313" key="3">
    <source>
        <dbReference type="Proteomes" id="UP000186878"/>
    </source>
</evidence>
<sequence>MGLAIAGVILNVLLAIAVVLNVVEDLSGTASTVFLTLTAASLAATIVGFFIALNQRDKRLGPILMIVGSIIFVPGGLVAMFGAKRLMNQSKQDQRAQEKFSD</sequence>
<dbReference type="RefSeq" id="WP_075571343.1">
    <property type="nucleotide sequence ID" value="NZ_MSDO01000026.1"/>
</dbReference>
<organism evidence="2 3">
    <name type="scientific">Salinicola socius</name>
    <dbReference type="NCBI Taxonomy" id="404433"/>
    <lineage>
        <taxon>Bacteria</taxon>
        <taxon>Pseudomonadati</taxon>
        <taxon>Pseudomonadota</taxon>
        <taxon>Gammaproteobacteria</taxon>
        <taxon>Oceanospirillales</taxon>
        <taxon>Halomonadaceae</taxon>
        <taxon>Salinicola</taxon>
    </lineage>
</organism>
<keyword evidence="3" id="KW-1185">Reference proteome</keyword>
<accession>A0A1Q8SNM1</accession>